<dbReference type="AlphaFoldDB" id="A0AAD5SRX6"/>
<dbReference type="GO" id="GO:0000030">
    <property type="term" value="F:mannosyltransferase activity"/>
    <property type="evidence" value="ECO:0007669"/>
    <property type="project" value="TreeGrafter"/>
</dbReference>
<dbReference type="SUPFAM" id="SSF53448">
    <property type="entry name" value="Nucleotide-diphospho-sugar transferases"/>
    <property type="match status" value="1"/>
</dbReference>
<dbReference type="Gene3D" id="3.90.550.20">
    <property type="match status" value="1"/>
</dbReference>
<dbReference type="Pfam" id="PF04488">
    <property type="entry name" value="Gly_transf_sug"/>
    <property type="match status" value="1"/>
</dbReference>
<dbReference type="PANTHER" id="PTHR32385">
    <property type="entry name" value="MANNOSYL PHOSPHORYLINOSITOL CERAMIDE SYNTHASE"/>
    <property type="match status" value="1"/>
</dbReference>
<evidence type="ECO:0000313" key="4">
    <source>
        <dbReference type="Proteomes" id="UP001211907"/>
    </source>
</evidence>
<evidence type="ECO:0000256" key="1">
    <source>
        <dbReference type="ARBA" id="ARBA00009003"/>
    </source>
</evidence>
<dbReference type="GO" id="GO:0051999">
    <property type="term" value="P:mannosyl-inositol phosphorylceramide biosynthetic process"/>
    <property type="evidence" value="ECO:0007669"/>
    <property type="project" value="TreeGrafter"/>
</dbReference>
<evidence type="ECO:0000256" key="2">
    <source>
        <dbReference type="ARBA" id="ARBA00022679"/>
    </source>
</evidence>
<comment type="similarity">
    <text evidence="1">Belongs to the glycosyltransferase 32 family.</text>
</comment>
<dbReference type="EMBL" id="JADGJH010002451">
    <property type="protein sequence ID" value="KAJ3098066.1"/>
    <property type="molecule type" value="Genomic_DNA"/>
</dbReference>
<organism evidence="3 4">
    <name type="scientific">Physocladia obscura</name>
    <dbReference type="NCBI Taxonomy" id="109957"/>
    <lineage>
        <taxon>Eukaryota</taxon>
        <taxon>Fungi</taxon>
        <taxon>Fungi incertae sedis</taxon>
        <taxon>Chytridiomycota</taxon>
        <taxon>Chytridiomycota incertae sedis</taxon>
        <taxon>Chytridiomycetes</taxon>
        <taxon>Chytridiales</taxon>
        <taxon>Chytriomycetaceae</taxon>
        <taxon>Physocladia</taxon>
    </lineage>
</organism>
<name>A0AAD5SRX6_9FUNG</name>
<protein>
    <submittedName>
        <fullName evidence="3">Uncharacterized protein</fullName>
    </submittedName>
</protein>
<reference evidence="3" key="1">
    <citation type="submission" date="2020-05" db="EMBL/GenBank/DDBJ databases">
        <title>Phylogenomic resolution of chytrid fungi.</title>
        <authorList>
            <person name="Stajich J.E."/>
            <person name="Amses K."/>
            <person name="Simmons R."/>
            <person name="Seto K."/>
            <person name="Myers J."/>
            <person name="Bonds A."/>
            <person name="Quandt C.A."/>
            <person name="Barry K."/>
            <person name="Liu P."/>
            <person name="Grigoriev I."/>
            <person name="Longcore J.E."/>
            <person name="James T.Y."/>
        </authorList>
    </citation>
    <scope>NUCLEOTIDE SEQUENCE</scope>
    <source>
        <strain evidence="3">JEL0513</strain>
    </source>
</reference>
<dbReference type="Proteomes" id="UP001211907">
    <property type="component" value="Unassembled WGS sequence"/>
</dbReference>
<accession>A0AAD5SRX6</accession>
<comment type="caution">
    <text evidence="3">The sequence shown here is derived from an EMBL/GenBank/DDBJ whole genome shotgun (WGS) entry which is preliminary data.</text>
</comment>
<dbReference type="InterPro" id="IPR051706">
    <property type="entry name" value="Glycosyltransferase_domain"/>
</dbReference>
<proteinExistence type="inferred from homology"/>
<dbReference type="GO" id="GO:0016020">
    <property type="term" value="C:membrane"/>
    <property type="evidence" value="ECO:0007669"/>
    <property type="project" value="GOC"/>
</dbReference>
<sequence length="196" mass="23062">MGLQEFKDSQESWKLNNPDFEYKLWSDDENRELIRSSYPFFLSRYDAYRSPILRADAARIFYLHKYGGVYADLDVLCLKSIRPLLQNHELILGQLTTLSKPILPFVFHRWEYLHALPNAWMASRPGHLFWMFVAKRMLEADENLTVEEATGPVMIWRSLSEFIKIGGIFWASVFIADSELLYPYSWTWPSGETEHS</sequence>
<dbReference type="InterPro" id="IPR007577">
    <property type="entry name" value="GlycoTrfase_DXD_sugar-bd_CS"/>
</dbReference>
<keyword evidence="4" id="KW-1185">Reference proteome</keyword>
<keyword evidence="2" id="KW-0808">Transferase</keyword>
<feature type="non-terminal residue" evidence="3">
    <location>
        <position position="196"/>
    </location>
</feature>
<dbReference type="InterPro" id="IPR029044">
    <property type="entry name" value="Nucleotide-diphossugar_trans"/>
</dbReference>
<evidence type="ECO:0000313" key="3">
    <source>
        <dbReference type="EMBL" id="KAJ3098066.1"/>
    </source>
</evidence>
<gene>
    <name evidence="3" type="ORF">HK100_005193</name>
</gene>
<dbReference type="PANTHER" id="PTHR32385:SF15">
    <property type="entry name" value="INOSITOL PHOSPHOCERAMIDE MANNOSYLTRANSFERASE 1"/>
    <property type="match status" value="1"/>
</dbReference>